<gene>
    <name evidence="1" type="ORF">METZ01_LOCUS170521</name>
</gene>
<dbReference type="EMBL" id="UINC01031509">
    <property type="protein sequence ID" value="SVB17667.1"/>
    <property type="molecule type" value="Genomic_DNA"/>
</dbReference>
<organism evidence="1">
    <name type="scientific">marine metagenome</name>
    <dbReference type="NCBI Taxonomy" id="408172"/>
    <lineage>
        <taxon>unclassified sequences</taxon>
        <taxon>metagenomes</taxon>
        <taxon>ecological metagenomes</taxon>
    </lineage>
</organism>
<proteinExistence type="predicted"/>
<dbReference type="Pfam" id="PF11659">
    <property type="entry name" value="DUF3261"/>
    <property type="match status" value="1"/>
</dbReference>
<sequence length="172" mass="19880">MGCTSLRSPLSSHVLPSAILGHGSEIFATYYVTFDRQGNRDKFLMHLEVFPDHVSLVGLGALGEVLFECRYDKSQAEKCDTLVEGIPAVMLLQDIELIYWPLDELNSKIKHSSFSLTETAQRRVLLYRQRILSEITYEKERSLLSRVTLDNKKYNYQLHIEPLHVKREVDHE</sequence>
<evidence type="ECO:0000313" key="1">
    <source>
        <dbReference type="EMBL" id="SVB17667.1"/>
    </source>
</evidence>
<dbReference type="AlphaFoldDB" id="A0A382BWT2"/>
<accession>A0A382BWT2</accession>
<reference evidence="1" key="1">
    <citation type="submission" date="2018-05" db="EMBL/GenBank/DDBJ databases">
        <authorList>
            <person name="Lanie J.A."/>
            <person name="Ng W.-L."/>
            <person name="Kazmierczak K.M."/>
            <person name="Andrzejewski T.M."/>
            <person name="Davidsen T.M."/>
            <person name="Wayne K.J."/>
            <person name="Tettelin H."/>
            <person name="Glass J.I."/>
            <person name="Rusch D."/>
            <person name="Podicherti R."/>
            <person name="Tsui H.-C.T."/>
            <person name="Winkler M.E."/>
        </authorList>
    </citation>
    <scope>NUCLEOTIDE SEQUENCE</scope>
</reference>
<dbReference type="InterPro" id="IPR021675">
    <property type="entry name" value="DUF3261"/>
</dbReference>
<name>A0A382BWT2_9ZZZZ</name>
<protein>
    <submittedName>
        <fullName evidence="1">Uncharacterized protein</fullName>
    </submittedName>
</protein>